<dbReference type="PANTHER" id="PTHR24321">
    <property type="entry name" value="DEHYDROGENASES, SHORT CHAIN"/>
    <property type="match status" value="1"/>
</dbReference>
<keyword evidence="5" id="KW-1185">Reference proteome</keyword>
<dbReference type="PROSITE" id="PS00061">
    <property type="entry name" value="ADH_SHORT"/>
    <property type="match status" value="1"/>
</dbReference>
<dbReference type="InterPro" id="IPR036291">
    <property type="entry name" value="NAD(P)-bd_dom_sf"/>
</dbReference>
<dbReference type="CDD" id="cd05233">
    <property type="entry name" value="SDR_c"/>
    <property type="match status" value="1"/>
</dbReference>
<dbReference type="PRINTS" id="PR00080">
    <property type="entry name" value="SDRFAMILY"/>
</dbReference>
<keyword evidence="2" id="KW-0521">NADP</keyword>
<dbReference type="OrthoDB" id="1669814at2759"/>
<dbReference type="InterPro" id="IPR020904">
    <property type="entry name" value="Sc_DH/Rdtase_CS"/>
</dbReference>
<proteinExistence type="inferred from homology"/>
<reference evidence="4 5" key="1">
    <citation type="submission" date="2016-04" db="EMBL/GenBank/DDBJ databases">
        <title>A degradative enzymes factory behind the ericoid mycorrhizal symbiosis.</title>
        <authorList>
            <consortium name="DOE Joint Genome Institute"/>
            <person name="Martino E."/>
            <person name="Morin E."/>
            <person name="Grelet G."/>
            <person name="Kuo A."/>
            <person name="Kohler A."/>
            <person name="Daghino S."/>
            <person name="Barry K."/>
            <person name="Choi C."/>
            <person name="Cichocki N."/>
            <person name="Clum A."/>
            <person name="Copeland A."/>
            <person name="Hainaut M."/>
            <person name="Haridas S."/>
            <person name="Labutti K."/>
            <person name="Lindquist E."/>
            <person name="Lipzen A."/>
            <person name="Khouja H.-R."/>
            <person name="Murat C."/>
            <person name="Ohm R."/>
            <person name="Olson A."/>
            <person name="Spatafora J."/>
            <person name="Veneault-Fourrey C."/>
            <person name="Henrissat B."/>
            <person name="Grigoriev I."/>
            <person name="Martin F."/>
            <person name="Perotto S."/>
        </authorList>
    </citation>
    <scope>NUCLEOTIDE SEQUENCE [LARGE SCALE GENOMIC DNA]</scope>
    <source>
        <strain evidence="4 5">F</strain>
    </source>
</reference>
<dbReference type="SUPFAM" id="SSF51735">
    <property type="entry name" value="NAD(P)-binding Rossmann-fold domains"/>
    <property type="match status" value="1"/>
</dbReference>
<comment type="similarity">
    <text evidence="1">Belongs to the short-chain dehydrogenases/reductases (SDR) family.</text>
</comment>
<dbReference type="Gene3D" id="3.40.50.720">
    <property type="entry name" value="NAD(P)-binding Rossmann-like Domain"/>
    <property type="match status" value="1"/>
</dbReference>
<evidence type="ECO:0000256" key="1">
    <source>
        <dbReference type="ARBA" id="ARBA00006484"/>
    </source>
</evidence>
<dbReference type="PRINTS" id="PR00081">
    <property type="entry name" value="GDHRDH"/>
</dbReference>
<evidence type="ECO:0000256" key="2">
    <source>
        <dbReference type="ARBA" id="ARBA00022857"/>
    </source>
</evidence>
<accession>A0A2J6R6P0</accession>
<dbReference type="Pfam" id="PF13561">
    <property type="entry name" value="adh_short_C2"/>
    <property type="match status" value="1"/>
</dbReference>
<evidence type="ECO:0000256" key="3">
    <source>
        <dbReference type="ARBA" id="ARBA00023002"/>
    </source>
</evidence>
<dbReference type="InterPro" id="IPR002347">
    <property type="entry name" value="SDR_fam"/>
</dbReference>
<dbReference type="AlphaFoldDB" id="A0A2J6R6P0"/>
<dbReference type="GO" id="GO:0009688">
    <property type="term" value="P:abscisic acid biosynthetic process"/>
    <property type="evidence" value="ECO:0007669"/>
    <property type="project" value="UniProtKB-ARBA"/>
</dbReference>
<dbReference type="EMBL" id="KZ613954">
    <property type="protein sequence ID" value="PMD34149.1"/>
    <property type="molecule type" value="Genomic_DNA"/>
</dbReference>
<dbReference type="PANTHER" id="PTHR24321:SF8">
    <property type="entry name" value="ESTRADIOL 17-BETA-DEHYDROGENASE 8-RELATED"/>
    <property type="match status" value="1"/>
</dbReference>
<dbReference type="Proteomes" id="UP000235786">
    <property type="component" value="Unassembled WGS sequence"/>
</dbReference>
<protein>
    <submittedName>
        <fullName evidence="4">NAD(P)-binding protein</fullName>
    </submittedName>
</protein>
<organism evidence="4 5">
    <name type="scientific">Hyaloscypha variabilis (strain UAMH 11265 / GT02V1 / F)</name>
    <name type="common">Meliniomyces variabilis</name>
    <dbReference type="NCBI Taxonomy" id="1149755"/>
    <lineage>
        <taxon>Eukaryota</taxon>
        <taxon>Fungi</taxon>
        <taxon>Dikarya</taxon>
        <taxon>Ascomycota</taxon>
        <taxon>Pezizomycotina</taxon>
        <taxon>Leotiomycetes</taxon>
        <taxon>Helotiales</taxon>
        <taxon>Hyaloscyphaceae</taxon>
        <taxon>Hyaloscypha</taxon>
        <taxon>Hyaloscypha variabilis</taxon>
    </lineage>
</organism>
<dbReference type="GO" id="GO:0016491">
    <property type="term" value="F:oxidoreductase activity"/>
    <property type="evidence" value="ECO:0007669"/>
    <property type="project" value="UniProtKB-KW"/>
</dbReference>
<keyword evidence="3" id="KW-0560">Oxidoreductase</keyword>
<evidence type="ECO:0000313" key="5">
    <source>
        <dbReference type="Proteomes" id="UP000235786"/>
    </source>
</evidence>
<dbReference type="STRING" id="1149755.A0A2J6R6P0"/>
<sequence length="249" mass="26029">MSMEGKVVAISGGASGIGLATAKLISSRGAIVCISDVDPTALKGAESHFNPLNVPFTVTRVDVAKRSDVDSWIHGIVEKYGRLDGAVNAAGIIGKYHGITQLADVEDDEWDRIIAVNLTGLMYCLRAELKRISDRGSIVNISSIQGVMGFPGSAAYSASKHAVVGLTRCTAKEVGDREIRVNAVAPGAIVTPLLLQAQEGNPNEGKNNPTAIQRNGTAEEMASIIAFLLGPESSYVTGSVYGGDGGWNC</sequence>
<name>A0A2J6R6P0_HYAVF</name>
<dbReference type="FunFam" id="3.40.50.720:FF:000084">
    <property type="entry name" value="Short-chain dehydrogenase reductase"/>
    <property type="match status" value="1"/>
</dbReference>
<evidence type="ECO:0000313" key="4">
    <source>
        <dbReference type="EMBL" id="PMD34149.1"/>
    </source>
</evidence>
<gene>
    <name evidence="4" type="ORF">L207DRAFT_570810</name>
</gene>